<evidence type="ECO:0000313" key="2">
    <source>
        <dbReference type="Proteomes" id="UP001589619"/>
    </source>
</evidence>
<keyword evidence="2" id="KW-1185">Reference proteome</keyword>
<dbReference type="EMBL" id="JBHMAG010000007">
    <property type="protein sequence ID" value="MFB9751464.1"/>
    <property type="molecule type" value="Genomic_DNA"/>
</dbReference>
<dbReference type="Pfam" id="PF06187">
    <property type="entry name" value="DUF993"/>
    <property type="match status" value="1"/>
</dbReference>
<dbReference type="Proteomes" id="UP001589619">
    <property type="component" value="Unassembled WGS sequence"/>
</dbReference>
<dbReference type="InterPro" id="IPR013785">
    <property type="entry name" value="Aldolase_TIM"/>
</dbReference>
<accession>A0ABV5VT32</accession>
<dbReference type="InterPro" id="IPR009334">
    <property type="entry name" value="DUF993"/>
</dbReference>
<sequence>MANTLLLPRAGGELYAYTMGDAIRFAKHSEPFKGRIAFSAAHVVCDPFADADPLNNAQIDWNGTLAYRHHLWSLGLAVAEAMDTAQRGMGLTWERSKELIRRSVAEARSVGGRIACGAGTDHLVPGPAVTLDDVEAAYEEQVGFVEGEGGQVILMASRALAACAKGPEDYERVYSRILGQVKQPVILHWLGDMFDPALAGYWGYKEDLDAAMDVCLRVIRANADKVDGIKISLLDAGKEIRMRRLLPEGVKMYTGDDFNYPELIRGDDQGYSHALLGIFDAIAPAAAEALHALDRGDLDRYEALMEPTVALSRHIFQKPTYAYKTGIVFMAYLNGHQSHFRMIAGAEGARSVVHLAELFTLADKAGLLADPQLAIDRMKRVLALAGIH</sequence>
<dbReference type="Gene3D" id="3.20.20.70">
    <property type="entry name" value="Aldolase class I"/>
    <property type="match status" value="1"/>
</dbReference>
<dbReference type="SUPFAM" id="SSF51569">
    <property type="entry name" value="Aldolase"/>
    <property type="match status" value="1"/>
</dbReference>
<protein>
    <submittedName>
        <fullName evidence="1">Dihydrodipicolinate synthase family protein</fullName>
    </submittedName>
</protein>
<dbReference type="RefSeq" id="WP_344912001.1">
    <property type="nucleotide sequence ID" value="NZ_BAAAYO010000010.1"/>
</dbReference>
<evidence type="ECO:0000313" key="1">
    <source>
        <dbReference type="EMBL" id="MFB9751464.1"/>
    </source>
</evidence>
<reference evidence="1 2" key="1">
    <citation type="submission" date="2024-09" db="EMBL/GenBank/DDBJ databases">
        <authorList>
            <person name="Sun Q."/>
            <person name="Mori K."/>
        </authorList>
    </citation>
    <scope>NUCLEOTIDE SEQUENCE [LARGE SCALE GENOMIC DNA]</scope>
    <source>
        <strain evidence="1 2">JCM 12520</strain>
    </source>
</reference>
<gene>
    <name evidence="1" type="ORF">ACFFNY_07775</name>
</gene>
<comment type="caution">
    <text evidence="1">The sequence shown here is derived from an EMBL/GenBank/DDBJ whole genome shotgun (WGS) entry which is preliminary data.</text>
</comment>
<name>A0ABV5VT32_9BACL</name>
<organism evidence="1 2">
    <name type="scientific">Paenibacillus hodogayensis</name>
    <dbReference type="NCBI Taxonomy" id="279208"/>
    <lineage>
        <taxon>Bacteria</taxon>
        <taxon>Bacillati</taxon>
        <taxon>Bacillota</taxon>
        <taxon>Bacilli</taxon>
        <taxon>Bacillales</taxon>
        <taxon>Paenibacillaceae</taxon>
        <taxon>Paenibacillus</taxon>
    </lineage>
</organism>
<proteinExistence type="predicted"/>